<evidence type="ECO:0000313" key="8">
    <source>
        <dbReference type="Proteomes" id="UP000095395"/>
    </source>
</evidence>
<feature type="domain" description="HTH lacI-type" evidence="5">
    <location>
        <begin position="9"/>
        <end position="63"/>
    </location>
</feature>
<dbReference type="CDD" id="cd01392">
    <property type="entry name" value="HTH_LacI"/>
    <property type="match status" value="1"/>
</dbReference>
<dbReference type="InterPro" id="IPR046335">
    <property type="entry name" value="LacI/GalR-like_sensor"/>
</dbReference>
<dbReference type="Pfam" id="PF13377">
    <property type="entry name" value="Peripla_BP_3"/>
    <property type="match status" value="1"/>
</dbReference>
<dbReference type="Proteomes" id="UP000095395">
    <property type="component" value="Unassembled WGS sequence"/>
</dbReference>
<evidence type="ECO:0000313" key="6">
    <source>
        <dbReference type="EMBL" id="CUO52831.1"/>
    </source>
</evidence>
<organism evidence="6 8">
    <name type="scientific">Roseburia inulinivorans</name>
    <dbReference type="NCBI Taxonomy" id="360807"/>
    <lineage>
        <taxon>Bacteria</taxon>
        <taxon>Bacillati</taxon>
        <taxon>Bacillota</taxon>
        <taxon>Clostridia</taxon>
        <taxon>Lachnospirales</taxon>
        <taxon>Lachnospiraceae</taxon>
        <taxon>Roseburia</taxon>
    </lineage>
</organism>
<dbReference type="GO" id="GO:0003700">
    <property type="term" value="F:DNA-binding transcription factor activity"/>
    <property type="evidence" value="ECO:0007669"/>
    <property type="project" value="TreeGrafter"/>
</dbReference>
<dbReference type="GO" id="GO:0000976">
    <property type="term" value="F:transcription cis-regulatory region binding"/>
    <property type="evidence" value="ECO:0007669"/>
    <property type="project" value="TreeGrafter"/>
</dbReference>
<keyword evidence="2" id="KW-0805">Transcription regulation</keyword>
<accession>A0A174FSZ5</accession>
<name>A0A174FSZ5_9FIRM</name>
<proteinExistence type="predicted"/>
<evidence type="ECO:0000313" key="9">
    <source>
        <dbReference type="Proteomes" id="UP000286271"/>
    </source>
</evidence>
<dbReference type="Gene3D" id="1.10.260.40">
    <property type="entry name" value="lambda repressor-like DNA-binding domains"/>
    <property type="match status" value="1"/>
</dbReference>
<dbReference type="SUPFAM" id="SSF53822">
    <property type="entry name" value="Periplasmic binding protein-like I"/>
    <property type="match status" value="1"/>
</dbReference>
<dbReference type="InterPro" id="IPR028082">
    <property type="entry name" value="Peripla_BP_I"/>
</dbReference>
<dbReference type="PANTHER" id="PTHR30146:SF95">
    <property type="entry name" value="RIBOSE OPERON REPRESSOR"/>
    <property type="match status" value="1"/>
</dbReference>
<dbReference type="Pfam" id="PF00356">
    <property type="entry name" value="LacI"/>
    <property type="match status" value="1"/>
</dbReference>
<evidence type="ECO:0000256" key="4">
    <source>
        <dbReference type="ARBA" id="ARBA00023163"/>
    </source>
</evidence>
<dbReference type="CDD" id="cd06267">
    <property type="entry name" value="PBP1_LacI_sugar_binding-like"/>
    <property type="match status" value="1"/>
</dbReference>
<dbReference type="InterPro" id="IPR010982">
    <property type="entry name" value="Lambda_DNA-bd_dom_sf"/>
</dbReference>
<dbReference type="Gene3D" id="3.40.50.2300">
    <property type="match status" value="2"/>
</dbReference>
<reference evidence="7 9" key="2">
    <citation type="submission" date="2018-08" db="EMBL/GenBank/DDBJ databases">
        <title>A genome reference for cultivated species of the human gut microbiota.</title>
        <authorList>
            <person name="Zou Y."/>
            <person name="Xue W."/>
            <person name="Luo G."/>
        </authorList>
    </citation>
    <scope>NUCLEOTIDE SEQUENCE [LARGE SCALE GENOMIC DNA]</scope>
    <source>
        <strain evidence="7 9">AM27-11</strain>
    </source>
</reference>
<protein>
    <submittedName>
        <fullName evidence="6">HTH-type transcriptional repressor CytR</fullName>
    </submittedName>
    <submittedName>
        <fullName evidence="7">LacI family transcriptional regulator</fullName>
    </submittedName>
</protein>
<dbReference type="EMBL" id="CYYR01000041">
    <property type="protein sequence ID" value="CUO52831.1"/>
    <property type="molecule type" value="Genomic_DNA"/>
</dbReference>
<evidence type="ECO:0000256" key="3">
    <source>
        <dbReference type="ARBA" id="ARBA00023125"/>
    </source>
</evidence>
<gene>
    <name evidence="6" type="primary">cytR_2</name>
    <name evidence="7" type="ORF">DW707_00290</name>
    <name evidence="6" type="ORF">ERS852392_03431</name>
</gene>
<dbReference type="SUPFAM" id="SSF47413">
    <property type="entry name" value="lambda repressor-like DNA-binding domains"/>
    <property type="match status" value="1"/>
</dbReference>
<dbReference type="SMART" id="SM00354">
    <property type="entry name" value="HTH_LACI"/>
    <property type="match status" value="1"/>
</dbReference>
<evidence type="ECO:0000313" key="7">
    <source>
        <dbReference type="EMBL" id="RHF00359.1"/>
    </source>
</evidence>
<dbReference type="AlphaFoldDB" id="A0A174FSZ5"/>
<keyword evidence="3" id="KW-0238">DNA-binding</keyword>
<sequence>MAEKKYKQVTRKDVAEEAGVSVTIVSYVINNNRYVDKEKRIKVEEAIKKLHYKPNSIARALKGKKLNHIVFIADQIVTEHFSLLVSELDKHAYDLGYMISLCSNRNTQQFIDSIISRQYDGVIISSISFDKEYIKQLIAADIPVVLLVNRDYDDIEGAAKIENGLYEGARENVRYLQRKGCKNIIYVDRFSQRKHFSDMSDMRYRGFYEEMKQSGLSEHPEKNFITGCHNEEEVKEKVAEYLKTNKVDAIFGRNDKVACIAMQSAKKMGYKIPEDIKVIGFDNSSLGQYCEPPISSMEIQREQIAKTAIEMLRQMIEEHIIPEKVMYRTKLIERKSTLG</sequence>
<dbReference type="RefSeq" id="WP_055303433.1">
    <property type="nucleotide sequence ID" value="NZ_CYYR01000041.1"/>
</dbReference>
<evidence type="ECO:0000256" key="2">
    <source>
        <dbReference type="ARBA" id="ARBA00023015"/>
    </source>
</evidence>
<keyword evidence="4" id="KW-0804">Transcription</keyword>
<dbReference type="EMBL" id="QSKW01000001">
    <property type="protein sequence ID" value="RHF00359.1"/>
    <property type="molecule type" value="Genomic_DNA"/>
</dbReference>
<dbReference type="Proteomes" id="UP000286271">
    <property type="component" value="Unassembled WGS sequence"/>
</dbReference>
<reference evidence="6 8" key="1">
    <citation type="submission" date="2015-09" db="EMBL/GenBank/DDBJ databases">
        <authorList>
            <consortium name="Pathogen Informatics"/>
        </authorList>
    </citation>
    <scope>NUCLEOTIDE SEQUENCE [LARGE SCALE GENOMIC DNA]</scope>
    <source>
        <strain evidence="6 8">2789STDY5608835</strain>
    </source>
</reference>
<dbReference type="PANTHER" id="PTHR30146">
    <property type="entry name" value="LACI-RELATED TRANSCRIPTIONAL REPRESSOR"/>
    <property type="match status" value="1"/>
</dbReference>
<evidence type="ECO:0000259" key="5">
    <source>
        <dbReference type="PROSITE" id="PS50932"/>
    </source>
</evidence>
<keyword evidence="1" id="KW-0678">Repressor</keyword>
<dbReference type="PROSITE" id="PS50932">
    <property type="entry name" value="HTH_LACI_2"/>
    <property type="match status" value="1"/>
</dbReference>
<evidence type="ECO:0000256" key="1">
    <source>
        <dbReference type="ARBA" id="ARBA00022491"/>
    </source>
</evidence>
<dbReference type="InterPro" id="IPR000843">
    <property type="entry name" value="HTH_LacI"/>
</dbReference>